<dbReference type="Proteomes" id="UP001152888">
    <property type="component" value="Unassembled WGS sequence"/>
</dbReference>
<evidence type="ECO:0000313" key="3">
    <source>
        <dbReference type="Proteomes" id="UP001152888"/>
    </source>
</evidence>
<dbReference type="EMBL" id="CAKOFQ010006850">
    <property type="protein sequence ID" value="CAH1976668.1"/>
    <property type="molecule type" value="Genomic_DNA"/>
</dbReference>
<feature type="transmembrane region" description="Helical" evidence="1">
    <location>
        <begin position="12"/>
        <end position="32"/>
    </location>
</feature>
<proteinExistence type="predicted"/>
<accession>A0A9P0KLR4</accession>
<name>A0A9P0KLR4_ACAOB</name>
<keyword evidence="1" id="KW-0472">Membrane</keyword>
<comment type="caution">
    <text evidence="2">The sequence shown here is derived from an EMBL/GenBank/DDBJ whole genome shotgun (WGS) entry which is preliminary data.</text>
</comment>
<protein>
    <submittedName>
        <fullName evidence="2">Uncharacterized protein</fullName>
    </submittedName>
</protein>
<evidence type="ECO:0000256" key="1">
    <source>
        <dbReference type="SAM" id="Phobius"/>
    </source>
</evidence>
<keyword evidence="3" id="KW-1185">Reference proteome</keyword>
<keyword evidence="1" id="KW-0812">Transmembrane</keyword>
<sequence>MVRVEFEAPGIYIYLYVLFLSRLFDLDVIGMLSKSKVYSKQCILLPVKSVVGVTHVLLRAVSSVVPTIVGRLYDLLDFHSCLLFLVNALF</sequence>
<organism evidence="2 3">
    <name type="scientific">Acanthoscelides obtectus</name>
    <name type="common">Bean weevil</name>
    <name type="synonym">Bruchus obtectus</name>
    <dbReference type="NCBI Taxonomy" id="200917"/>
    <lineage>
        <taxon>Eukaryota</taxon>
        <taxon>Metazoa</taxon>
        <taxon>Ecdysozoa</taxon>
        <taxon>Arthropoda</taxon>
        <taxon>Hexapoda</taxon>
        <taxon>Insecta</taxon>
        <taxon>Pterygota</taxon>
        <taxon>Neoptera</taxon>
        <taxon>Endopterygota</taxon>
        <taxon>Coleoptera</taxon>
        <taxon>Polyphaga</taxon>
        <taxon>Cucujiformia</taxon>
        <taxon>Chrysomeloidea</taxon>
        <taxon>Chrysomelidae</taxon>
        <taxon>Bruchinae</taxon>
        <taxon>Bruchini</taxon>
        <taxon>Acanthoscelides</taxon>
    </lineage>
</organism>
<reference evidence="2" key="1">
    <citation type="submission" date="2022-03" db="EMBL/GenBank/DDBJ databases">
        <authorList>
            <person name="Sayadi A."/>
        </authorList>
    </citation>
    <scope>NUCLEOTIDE SEQUENCE</scope>
</reference>
<dbReference type="AlphaFoldDB" id="A0A9P0KLR4"/>
<evidence type="ECO:0000313" key="2">
    <source>
        <dbReference type="EMBL" id="CAH1976668.1"/>
    </source>
</evidence>
<keyword evidence="1" id="KW-1133">Transmembrane helix</keyword>
<gene>
    <name evidence="2" type="ORF">ACAOBT_LOCUS12262</name>
</gene>